<gene>
    <name evidence="1" type="ORF">LF65_01620</name>
</gene>
<reference evidence="2" key="1">
    <citation type="submission" date="2014-12" db="EMBL/GenBank/DDBJ databases">
        <title>Genome sequence of Clostridium beijerinckii strain 59B.</title>
        <authorList>
            <person name="Little G.T."/>
            <person name="Minton N.P."/>
        </authorList>
    </citation>
    <scope>NUCLEOTIDE SEQUENCE [LARGE SCALE GENOMIC DNA]</scope>
    <source>
        <strain evidence="2">59B</strain>
    </source>
</reference>
<dbReference type="STRING" id="1520.LF65_01620"/>
<name>A0A0B5QBC6_CLOBE</name>
<protein>
    <submittedName>
        <fullName evidence="1">Uncharacterized protein</fullName>
    </submittedName>
</protein>
<evidence type="ECO:0000313" key="2">
    <source>
        <dbReference type="Proteomes" id="UP000031866"/>
    </source>
</evidence>
<dbReference type="AlphaFoldDB" id="A0A0B5QBC6"/>
<dbReference type="KEGG" id="cbei:LF65_01620"/>
<organism evidence="1 2">
    <name type="scientific">Clostridium beijerinckii</name>
    <name type="common">Clostridium MP</name>
    <dbReference type="NCBI Taxonomy" id="1520"/>
    <lineage>
        <taxon>Bacteria</taxon>
        <taxon>Bacillati</taxon>
        <taxon>Bacillota</taxon>
        <taxon>Clostridia</taxon>
        <taxon>Eubacteriales</taxon>
        <taxon>Clostridiaceae</taxon>
        <taxon>Clostridium</taxon>
    </lineage>
</organism>
<dbReference type="RefSeq" id="WP_041895468.1">
    <property type="nucleotide sequence ID" value="NZ_CP010086.2"/>
</dbReference>
<accession>A0A0B5QBC6</accession>
<sequence length="68" mass="8009">MSLEKQVTKDTPPTFLKSFVKTSEIDYGTFFKFENYDFQIGYAPKQPKKPLAKSVVLFMRIIGYKREH</sequence>
<proteinExistence type="predicted"/>
<dbReference type="OrthoDB" id="9800974at2"/>
<evidence type="ECO:0000313" key="1">
    <source>
        <dbReference type="EMBL" id="AJG98225.1"/>
    </source>
</evidence>
<dbReference type="EMBL" id="CP010086">
    <property type="protein sequence ID" value="AJG98225.1"/>
    <property type="molecule type" value="Genomic_DNA"/>
</dbReference>
<dbReference type="Proteomes" id="UP000031866">
    <property type="component" value="Chromosome"/>
</dbReference>